<dbReference type="InParanoid" id="A0A1X7VBK0"/>
<feature type="region of interest" description="Disordered" evidence="3">
    <location>
        <begin position="126"/>
        <end position="145"/>
    </location>
</feature>
<feature type="region of interest" description="Disordered" evidence="3">
    <location>
        <begin position="70"/>
        <end position="98"/>
    </location>
</feature>
<keyword evidence="2" id="KW-0131">Cell cycle</keyword>
<keyword evidence="5" id="KW-1185">Reference proteome</keyword>
<accession>A0A1X7VBK0</accession>
<dbReference type="GO" id="GO:0019901">
    <property type="term" value="F:protein kinase binding"/>
    <property type="evidence" value="ECO:0007669"/>
    <property type="project" value="InterPro"/>
</dbReference>
<dbReference type="InterPro" id="IPR052316">
    <property type="entry name" value="Speedy-Ringo_regulator"/>
</dbReference>
<name>A0A1X7VBK0_AMPQE</name>
<dbReference type="InterPro" id="IPR020984">
    <property type="entry name" value="Speedy"/>
</dbReference>
<evidence type="ECO:0000313" key="4">
    <source>
        <dbReference type="EnsemblMetazoa" id="Aqu2.1.37114_001"/>
    </source>
</evidence>
<sequence>MVKCTVFAGSHSPNFEIIKAGLTTWLQLLPGERRISSLYLSLPLNHKDTLQELEQLRAMPRVQELIVSSQASRAALRRDRPYHNKKNKRKASVKKKAQKQQRMALMCVVPRHPIPPLETLLTTASSTGSRGRLRQAGTKRSHTEEGDETVAACQDLFPLHCGGLTSSLYDSSIVAFLRLCEDEVICNFLWVDSCAKISDKYLLAMVYIYFKRASLPLDQYNQFNFFVALYLANDMEEDEEDDKYEIFPWALGKKSWTSTYPLFLSYRDELWSKMDFRAVVSKRMCDEVISLVPDHRIWKRQRGVYHSGAIRSYMKATSQQYGRSSPLYCRYCMQDEFQQYLKGGKGIGGDELLYESVATIWPSQIPFDFLDDIDHEHKLYHHHHSLGLFPCPSTSSSEHIPRK</sequence>
<organism evidence="4">
    <name type="scientific">Amphimedon queenslandica</name>
    <name type="common">Sponge</name>
    <dbReference type="NCBI Taxonomy" id="400682"/>
    <lineage>
        <taxon>Eukaryota</taxon>
        <taxon>Metazoa</taxon>
        <taxon>Porifera</taxon>
        <taxon>Demospongiae</taxon>
        <taxon>Heteroscleromorpha</taxon>
        <taxon>Haplosclerida</taxon>
        <taxon>Niphatidae</taxon>
        <taxon>Amphimedon</taxon>
    </lineage>
</organism>
<proteinExistence type="inferred from homology"/>
<dbReference type="OrthoDB" id="9442170at2759"/>
<evidence type="ECO:0000256" key="2">
    <source>
        <dbReference type="ARBA" id="ARBA00023306"/>
    </source>
</evidence>
<evidence type="ECO:0000256" key="3">
    <source>
        <dbReference type="SAM" id="MobiDB-lite"/>
    </source>
</evidence>
<dbReference type="AlphaFoldDB" id="A0A1X7VBK0"/>
<dbReference type="eggNOG" id="KOG3938">
    <property type="taxonomic scope" value="Eukaryota"/>
</dbReference>
<dbReference type="Proteomes" id="UP000007879">
    <property type="component" value="Unassembled WGS sequence"/>
</dbReference>
<feature type="compositionally biased region" description="Basic residues" evidence="3">
    <location>
        <begin position="131"/>
        <end position="140"/>
    </location>
</feature>
<gene>
    <name evidence="4" type="primary">100635223</name>
</gene>
<dbReference type="PANTHER" id="PTHR31545:SF5">
    <property type="entry name" value="SPEEDY PROTEIN A"/>
    <property type="match status" value="1"/>
</dbReference>
<dbReference type="KEGG" id="aqu:100635223"/>
<dbReference type="Pfam" id="PF11357">
    <property type="entry name" value="Spy1"/>
    <property type="match status" value="1"/>
</dbReference>
<dbReference type="STRING" id="400682.A0A1X7VBK0"/>
<comment type="similarity">
    <text evidence="1">Belongs to the Speedy/Ringo family.</text>
</comment>
<protein>
    <submittedName>
        <fullName evidence="4">Uncharacterized protein</fullName>
    </submittedName>
</protein>
<evidence type="ECO:0000256" key="1">
    <source>
        <dbReference type="ARBA" id="ARBA00010932"/>
    </source>
</evidence>
<reference evidence="4" key="2">
    <citation type="submission" date="2017-05" db="UniProtKB">
        <authorList>
            <consortium name="EnsemblMetazoa"/>
        </authorList>
    </citation>
    <scope>IDENTIFICATION</scope>
</reference>
<dbReference type="EnsemblMetazoa" id="Aqu2.1.37114_001">
    <property type="protein sequence ID" value="Aqu2.1.37114_001"/>
    <property type="gene ID" value="Aqu2.1.37114"/>
</dbReference>
<feature type="compositionally biased region" description="Basic residues" evidence="3">
    <location>
        <begin position="83"/>
        <end position="98"/>
    </location>
</feature>
<reference evidence="5" key="1">
    <citation type="journal article" date="2010" name="Nature">
        <title>The Amphimedon queenslandica genome and the evolution of animal complexity.</title>
        <authorList>
            <person name="Srivastava M."/>
            <person name="Simakov O."/>
            <person name="Chapman J."/>
            <person name="Fahey B."/>
            <person name="Gauthier M.E."/>
            <person name="Mitros T."/>
            <person name="Richards G.S."/>
            <person name="Conaco C."/>
            <person name="Dacre M."/>
            <person name="Hellsten U."/>
            <person name="Larroux C."/>
            <person name="Putnam N.H."/>
            <person name="Stanke M."/>
            <person name="Adamska M."/>
            <person name="Darling A."/>
            <person name="Degnan S.M."/>
            <person name="Oakley T.H."/>
            <person name="Plachetzki D.C."/>
            <person name="Zhai Y."/>
            <person name="Adamski M."/>
            <person name="Calcino A."/>
            <person name="Cummins S.F."/>
            <person name="Goodstein D.M."/>
            <person name="Harris C."/>
            <person name="Jackson D.J."/>
            <person name="Leys S.P."/>
            <person name="Shu S."/>
            <person name="Woodcroft B.J."/>
            <person name="Vervoort M."/>
            <person name="Kosik K.S."/>
            <person name="Manning G."/>
            <person name="Degnan B.M."/>
            <person name="Rokhsar D.S."/>
        </authorList>
    </citation>
    <scope>NUCLEOTIDE SEQUENCE [LARGE SCALE GENOMIC DNA]</scope>
</reference>
<evidence type="ECO:0000313" key="5">
    <source>
        <dbReference type="Proteomes" id="UP000007879"/>
    </source>
</evidence>
<dbReference type="PANTHER" id="PTHR31545">
    <property type="entry name" value="SEEDY PROTEIN A/C FAMILY MEMBER"/>
    <property type="match status" value="1"/>
</dbReference>
<dbReference type="EnsemblMetazoa" id="XM_019994282.1">
    <property type="protein sequence ID" value="XP_019849841.1"/>
    <property type="gene ID" value="LOC100635223"/>
</dbReference>